<feature type="zinc finger region" description="C3H1-type" evidence="8">
    <location>
        <begin position="411"/>
        <end position="439"/>
    </location>
</feature>
<feature type="region of interest" description="Disordered" evidence="9">
    <location>
        <begin position="939"/>
        <end position="959"/>
    </location>
</feature>
<feature type="region of interest" description="Disordered" evidence="9">
    <location>
        <begin position="1046"/>
        <end position="1067"/>
    </location>
</feature>
<dbReference type="InterPro" id="IPR017907">
    <property type="entry name" value="Znf_RING_CS"/>
</dbReference>
<keyword evidence="7 8" id="KW-0862">Zinc</keyword>
<dbReference type="CDD" id="cd16781">
    <property type="entry name" value="mRING-HC-C3HC3D_Roquin1"/>
    <property type="match status" value="1"/>
</dbReference>
<protein>
    <recommendedName>
        <fullName evidence="3">RING-type E3 ubiquitin transferase</fullName>
        <ecNumber evidence="3">2.3.2.27</ecNumber>
    </recommendedName>
</protein>
<evidence type="ECO:0000256" key="8">
    <source>
        <dbReference type="PROSITE-ProRule" id="PRU00723"/>
    </source>
</evidence>
<dbReference type="AlphaFoldDB" id="A0A8C4Z5L1"/>
<dbReference type="SMART" id="SM00184">
    <property type="entry name" value="RING"/>
    <property type="match status" value="1"/>
</dbReference>
<feature type="compositionally biased region" description="Low complexity" evidence="9">
    <location>
        <begin position="563"/>
        <end position="576"/>
    </location>
</feature>
<dbReference type="PROSITE" id="PS50103">
    <property type="entry name" value="ZF_C3H1"/>
    <property type="match status" value="1"/>
</dbReference>
<dbReference type="Pfam" id="PF18386">
    <property type="entry name" value="ROQ_II"/>
    <property type="match status" value="1"/>
</dbReference>
<feature type="region of interest" description="Disordered" evidence="9">
    <location>
        <begin position="843"/>
        <end position="870"/>
    </location>
</feature>
<evidence type="ECO:0000256" key="1">
    <source>
        <dbReference type="ARBA" id="ARBA00000900"/>
    </source>
</evidence>
<feature type="compositionally biased region" description="Basic and acidic residues" evidence="9">
    <location>
        <begin position="843"/>
        <end position="860"/>
    </location>
</feature>
<accession>A0A8C4Z5L1</accession>
<evidence type="ECO:0000256" key="7">
    <source>
        <dbReference type="ARBA" id="ARBA00022833"/>
    </source>
</evidence>
<feature type="region of interest" description="Disordered" evidence="9">
    <location>
        <begin position="510"/>
        <end position="532"/>
    </location>
</feature>
<sequence length="1067" mass="116868">MPVQAPQWTEFLLCPICTQTFEETVRRPISLGCGHTVCKMCLNKLHRKACPFDQTAISTDIEQLPVNTALLQLVGGQVPKAQPVALITSPEDSQHYEEARQCVEELALYLKPLSNTRGVGLSSTAQSMLSRPMQRKLVTLVHCQLVEEEGRVRAMRAARSLGERTVTELILQHQNPQQLSSNLWAAVRARGCQFLGPAMQEEALKLVLLALEDGSALSRKVLVLFVVQRLEPRFPQASKTSIGHVVQLLYRASCFKVTKRDEDSSLMQLKEEFRTYEALRREHDSQIVQIAMEGGLRIAPDQWSSLLYGDQSHKSHMQSIIDKTPASFAQSVQELTIALQRTGDPANLNRLRPHLELLANIDPSPDAPPPTWEQLEKGLVAVKTVVHGLVDFIQNHSKKGADPQQPPQHSKYKTYMCRDMKQKGGCPRGASCTFAHSQEELEKYRKMNKRLAARLPGSGGLMADDGLPMDVAVTRKPSPLPNGSALGPSMPQLVARGTEAYDLLRKPLKMDGGSAPGSPHDGMGKPGMSLPPHPMAHGRLPADHLSGVKQMPVVPRGSPMYPPQQQQQQMAEMYYPDTRPPPSSSQYESSQYPTGYPYQQPPPQYVHRNYIRNAPPPPDSAGAPYQDPYPGYGPPERPYQAPHSGPPFSYPPPHYDNRGRHGSYQAPPPPPQPYPSQRDDMVRMSPAPMDGPPPSGGPGGSLYHQEPGPRERYPSEGYYPPANPPPPMRAYPRDPSYGRSQPSLDYLHRRRQELLSQLEERKVISPPPFAASPTLSHPFPSDYPPEYGDDGSKAFGKADYAAQYSPWSCDTITSYIGTKDAKPKDVMAPGAMEMMNVEAKGLRDPSLEAPRRGGEVKDDDPIIPFGPQPTVSRFGAISRTTKTGYQTACPVQAMAAAAQNPNSKHLAMAAGETLLSLCVCVCVCVRAASNSMLLQREASAQAGHPGQPGGNGNTTVSSKQLSLELDHVEREIGKRTREMAMDSQVAHEVQQYKMKAAENGQPDHKTQLEEISMALGEVSNGSSSLQENAVGGSMISLTNKTSSLSMCSDQGAGPSEMQKNGVVHSCS</sequence>
<evidence type="ECO:0000256" key="9">
    <source>
        <dbReference type="SAM" id="MobiDB-lite"/>
    </source>
</evidence>
<dbReference type="Gene3D" id="4.10.1000.10">
    <property type="entry name" value="Zinc finger, CCCH-type"/>
    <property type="match status" value="1"/>
</dbReference>
<dbReference type="SMART" id="SM00356">
    <property type="entry name" value="ZnF_C3H1"/>
    <property type="match status" value="1"/>
</dbReference>
<reference evidence="12" key="1">
    <citation type="submission" date="2025-08" db="UniProtKB">
        <authorList>
            <consortium name="Ensembl"/>
        </authorList>
    </citation>
    <scope>IDENTIFICATION</scope>
</reference>
<evidence type="ECO:0000256" key="5">
    <source>
        <dbReference type="ARBA" id="ARBA00022723"/>
    </source>
</evidence>
<evidence type="ECO:0000256" key="6">
    <source>
        <dbReference type="ARBA" id="ARBA00022771"/>
    </source>
</evidence>
<dbReference type="PROSITE" id="PS50089">
    <property type="entry name" value="ZF_RING_2"/>
    <property type="match status" value="1"/>
</dbReference>
<gene>
    <name evidence="12" type="primary">rc3h1b</name>
</gene>
<dbReference type="GO" id="GO:0006511">
    <property type="term" value="P:ubiquitin-dependent protein catabolic process"/>
    <property type="evidence" value="ECO:0007669"/>
    <property type="project" value="TreeGrafter"/>
</dbReference>
<dbReference type="GO" id="GO:0003729">
    <property type="term" value="F:mRNA binding"/>
    <property type="evidence" value="ECO:0007669"/>
    <property type="project" value="TreeGrafter"/>
</dbReference>
<dbReference type="GeneTree" id="ENSGT00940000157143"/>
<dbReference type="GO" id="GO:0061630">
    <property type="term" value="F:ubiquitin protein ligase activity"/>
    <property type="evidence" value="ECO:0007669"/>
    <property type="project" value="UniProtKB-EC"/>
</dbReference>
<dbReference type="GO" id="GO:0000932">
    <property type="term" value="C:P-body"/>
    <property type="evidence" value="ECO:0007669"/>
    <property type="project" value="UniProtKB-SubCell"/>
</dbReference>
<feature type="compositionally biased region" description="Pro residues" evidence="9">
    <location>
        <begin position="644"/>
        <end position="654"/>
    </location>
</feature>
<keyword evidence="6 8" id="KW-0863">Zinc-finger</keyword>
<dbReference type="InterPro" id="IPR001841">
    <property type="entry name" value="Znf_RING"/>
</dbReference>
<dbReference type="PROSITE" id="PS00518">
    <property type="entry name" value="ZF_RING_1"/>
    <property type="match status" value="1"/>
</dbReference>
<organism evidence="12 13">
    <name type="scientific">Gadus morhua</name>
    <name type="common">Atlantic cod</name>
    <dbReference type="NCBI Taxonomy" id="8049"/>
    <lineage>
        <taxon>Eukaryota</taxon>
        <taxon>Metazoa</taxon>
        <taxon>Chordata</taxon>
        <taxon>Craniata</taxon>
        <taxon>Vertebrata</taxon>
        <taxon>Euteleostomi</taxon>
        <taxon>Actinopterygii</taxon>
        <taxon>Neopterygii</taxon>
        <taxon>Teleostei</taxon>
        <taxon>Neoteleostei</taxon>
        <taxon>Acanthomorphata</taxon>
        <taxon>Zeiogadaria</taxon>
        <taxon>Gadariae</taxon>
        <taxon>Gadiformes</taxon>
        <taxon>Gadoidei</taxon>
        <taxon>Gadidae</taxon>
        <taxon>Gadus</taxon>
    </lineage>
</organism>
<dbReference type="EC" id="2.3.2.27" evidence="3"/>
<dbReference type="GO" id="GO:0035613">
    <property type="term" value="F:RNA stem-loop binding"/>
    <property type="evidence" value="ECO:0007669"/>
    <property type="project" value="TreeGrafter"/>
</dbReference>
<evidence type="ECO:0000313" key="13">
    <source>
        <dbReference type="Proteomes" id="UP000694546"/>
    </source>
</evidence>
<comment type="subcellular location">
    <subcellularLocation>
        <location evidence="2">Cytoplasm</location>
        <location evidence="2">P-body</location>
    </subcellularLocation>
</comment>
<dbReference type="PANTHER" id="PTHR13139:SF6">
    <property type="entry name" value="ROQUIN-1"/>
    <property type="match status" value="1"/>
</dbReference>
<evidence type="ECO:0000313" key="12">
    <source>
        <dbReference type="Ensembl" id="ENSGMOP00000006279.2"/>
    </source>
</evidence>
<dbReference type="Gene3D" id="3.30.40.10">
    <property type="entry name" value="Zinc/RING finger domain, C3HC4 (zinc finger)"/>
    <property type="match status" value="1"/>
</dbReference>
<dbReference type="Proteomes" id="UP000694546">
    <property type="component" value="Chromosome 8"/>
</dbReference>
<feature type="region of interest" description="Disordered" evidence="9">
    <location>
        <begin position="555"/>
        <end position="786"/>
    </location>
</feature>
<dbReference type="GO" id="GO:0010494">
    <property type="term" value="C:cytoplasmic stress granule"/>
    <property type="evidence" value="ECO:0007669"/>
    <property type="project" value="TreeGrafter"/>
</dbReference>
<evidence type="ECO:0000256" key="2">
    <source>
        <dbReference type="ARBA" id="ARBA00004201"/>
    </source>
</evidence>
<dbReference type="Ensembl" id="ENSGMOT00000006460.2">
    <property type="protein sequence ID" value="ENSGMOP00000006279.2"/>
    <property type="gene ID" value="ENSGMOG00000005886.2"/>
</dbReference>
<dbReference type="Pfam" id="PF21206">
    <property type="entry name" value="Roquin_1_2-like_ROQ"/>
    <property type="match status" value="1"/>
</dbReference>
<name>A0A8C4Z5L1_GADMO</name>
<evidence type="ECO:0000256" key="4">
    <source>
        <dbReference type="ARBA" id="ARBA00022679"/>
    </source>
</evidence>
<evidence type="ECO:0000259" key="11">
    <source>
        <dbReference type="PROSITE" id="PS50103"/>
    </source>
</evidence>
<dbReference type="InterPro" id="IPR027370">
    <property type="entry name" value="Znf-RING_euk"/>
</dbReference>
<dbReference type="InterPro" id="IPR048575">
    <property type="entry name" value="Roquin_1_2-like_ROQ"/>
</dbReference>
<dbReference type="PANTHER" id="PTHR13139">
    <property type="entry name" value="RING FINGER AND CCCH-TYPE ZINC FINGER DOMAIN-CONTAINING PROTEIN"/>
    <property type="match status" value="1"/>
</dbReference>
<dbReference type="Pfam" id="PF13445">
    <property type="entry name" value="zf-RING_UBOX"/>
    <property type="match status" value="1"/>
</dbReference>
<dbReference type="SUPFAM" id="SSF57850">
    <property type="entry name" value="RING/U-box"/>
    <property type="match status" value="1"/>
</dbReference>
<dbReference type="InterPro" id="IPR013083">
    <property type="entry name" value="Znf_RING/FYVE/PHD"/>
</dbReference>
<dbReference type="InterPro" id="IPR000571">
    <property type="entry name" value="Znf_CCCH"/>
</dbReference>
<evidence type="ECO:0000256" key="3">
    <source>
        <dbReference type="ARBA" id="ARBA00012483"/>
    </source>
</evidence>
<evidence type="ECO:0000259" key="10">
    <source>
        <dbReference type="PROSITE" id="PS50089"/>
    </source>
</evidence>
<dbReference type="GO" id="GO:0008270">
    <property type="term" value="F:zinc ion binding"/>
    <property type="evidence" value="ECO:0007669"/>
    <property type="project" value="UniProtKB-KW"/>
</dbReference>
<reference evidence="12" key="2">
    <citation type="submission" date="2025-09" db="UniProtKB">
        <authorList>
            <consortium name="Ensembl"/>
        </authorList>
    </citation>
    <scope>IDENTIFICATION</scope>
</reference>
<feature type="compositionally biased region" description="Low complexity" evidence="9">
    <location>
        <begin position="584"/>
        <end position="598"/>
    </location>
</feature>
<proteinExistence type="predicted"/>
<feature type="domain" description="C3H1-type" evidence="11">
    <location>
        <begin position="411"/>
        <end position="439"/>
    </location>
</feature>
<dbReference type="InterPro" id="IPR036855">
    <property type="entry name" value="Znf_CCCH_sf"/>
</dbReference>
<dbReference type="GO" id="GO:0000209">
    <property type="term" value="P:protein polyubiquitination"/>
    <property type="evidence" value="ECO:0007669"/>
    <property type="project" value="TreeGrafter"/>
</dbReference>
<keyword evidence="4" id="KW-0808">Transferase</keyword>
<dbReference type="Gene3D" id="1.20.120.1790">
    <property type="match status" value="1"/>
</dbReference>
<comment type="catalytic activity">
    <reaction evidence="1">
        <text>S-ubiquitinyl-[E2 ubiquitin-conjugating enzyme]-L-cysteine + [acceptor protein]-L-lysine = [E2 ubiquitin-conjugating enzyme]-L-cysteine + N(6)-ubiquitinyl-[acceptor protein]-L-lysine.</text>
        <dbReference type="EC" id="2.3.2.27"/>
    </reaction>
</comment>
<dbReference type="InterPro" id="IPR041523">
    <property type="entry name" value="ROQ_II"/>
</dbReference>
<dbReference type="InterPro" id="IPR052249">
    <property type="entry name" value="Roquin_domain"/>
</dbReference>
<keyword evidence="13" id="KW-1185">Reference proteome</keyword>
<dbReference type="GO" id="GO:0000288">
    <property type="term" value="P:nuclear-transcribed mRNA catabolic process, deadenylation-dependent decay"/>
    <property type="evidence" value="ECO:0007669"/>
    <property type="project" value="TreeGrafter"/>
</dbReference>
<feature type="domain" description="RING-type" evidence="10">
    <location>
        <begin position="14"/>
        <end position="54"/>
    </location>
</feature>
<keyword evidence="5 8" id="KW-0479">Metal-binding</keyword>
<dbReference type="SUPFAM" id="SSF90229">
    <property type="entry name" value="CCCH zinc finger"/>
    <property type="match status" value="1"/>
</dbReference>
<dbReference type="GO" id="GO:0003725">
    <property type="term" value="F:double-stranded RNA binding"/>
    <property type="evidence" value="ECO:0007669"/>
    <property type="project" value="TreeGrafter"/>
</dbReference>